<dbReference type="HOGENOM" id="CLU_044951_1_1_4"/>
<dbReference type="Gene3D" id="1.10.3210.10">
    <property type="entry name" value="Hypothetical protein af1432"/>
    <property type="match status" value="1"/>
</dbReference>
<dbReference type="Proteomes" id="UP000031637">
    <property type="component" value="Chromosome"/>
</dbReference>
<reference evidence="3 4" key="1">
    <citation type="journal article" date="2014" name="Syst. Appl. Microbiol.">
        <title>Complete genomes of freshwater sulfur oxidizers Sulfuricella denitrificans skB26 and Sulfuritalea hydrogenivorans sk43H: genetic insights into the sulfur oxidation pathway of betaproteobacteria.</title>
        <authorList>
            <person name="Watanabe T."/>
            <person name="Kojima H."/>
            <person name="Fukui M."/>
        </authorList>
    </citation>
    <scope>NUCLEOTIDE SEQUENCE [LARGE SCALE GENOMIC DNA]</scope>
    <source>
        <strain evidence="3">DSM22779</strain>
    </source>
</reference>
<name>W0SGH1_9PROT</name>
<dbReference type="EMBL" id="AP012547">
    <property type="protein sequence ID" value="BAO29855.1"/>
    <property type="molecule type" value="Genomic_DNA"/>
</dbReference>
<dbReference type="PANTHER" id="PTHR33525">
    <property type="match status" value="1"/>
</dbReference>
<accession>W0SGH1</accession>
<organism evidence="3 4">
    <name type="scientific">Sulfuritalea hydrogenivorans sk43H</name>
    <dbReference type="NCBI Taxonomy" id="1223802"/>
    <lineage>
        <taxon>Bacteria</taxon>
        <taxon>Pseudomonadati</taxon>
        <taxon>Pseudomonadota</taxon>
        <taxon>Betaproteobacteria</taxon>
        <taxon>Nitrosomonadales</taxon>
        <taxon>Sterolibacteriaceae</taxon>
        <taxon>Sulfuritalea</taxon>
    </lineage>
</organism>
<proteinExistence type="predicted"/>
<dbReference type="Pfam" id="PF08668">
    <property type="entry name" value="HDOD"/>
    <property type="match status" value="1"/>
</dbReference>
<feature type="domain" description="HDOD" evidence="2">
    <location>
        <begin position="239"/>
        <end position="426"/>
    </location>
</feature>
<dbReference type="KEGG" id="shd:SUTH_02064"/>
<evidence type="ECO:0000313" key="4">
    <source>
        <dbReference type="Proteomes" id="UP000031637"/>
    </source>
</evidence>
<dbReference type="SUPFAM" id="SSF109604">
    <property type="entry name" value="HD-domain/PDEase-like"/>
    <property type="match status" value="1"/>
</dbReference>
<protein>
    <submittedName>
        <fullName evidence="3">Putative signal transduction protein containing EAL and modified HD-GYP domains</fullName>
    </submittedName>
</protein>
<evidence type="ECO:0000259" key="2">
    <source>
        <dbReference type="PROSITE" id="PS51833"/>
    </source>
</evidence>
<evidence type="ECO:0000256" key="1">
    <source>
        <dbReference type="SAM" id="MobiDB-lite"/>
    </source>
</evidence>
<sequence>MFGLIKRLVGNQPAVKINEDPFGRDRKPPDPAAPLFTAPSRETPPIVLQRDEIIDAKTRIGGYRFAVHVPDSPHEPNPRATLEALRAANVAAFAERRMALIPLPAAHWISLDFTSLIGPHTVFLLDSPEASLPRERWREVALAIRAAGARVGVTGTGHSGDRDLILECADLVLIDFSAYSLPGLERALTGFKTEFPRLQRVVENVDGWPERRLCVSRGADFCLGSFATAADEEQQTGEISQSRLVLIEMLNLLRTDADLSDIAKVAKRDPGVAVKVVAMANSPIMARENPVSGIDQAIMILGREQLYRWLSLAMFRAGANSPRDEVLLELALARGRFLELVGQGKYGKRECDELFLVGLLSMLDSLLGVPMAKVVERIHLSAEIKDVLLNSAGPFGRYLMLAIAVEKGRVEQTSRLAEQTAIPLDEIERASAEALEWAESAARLSQ</sequence>
<dbReference type="PANTHER" id="PTHR33525:SF4">
    <property type="entry name" value="CYCLIC DI-GMP PHOSPHODIESTERASE CDGJ"/>
    <property type="match status" value="1"/>
</dbReference>
<dbReference type="AlphaFoldDB" id="W0SGH1"/>
<gene>
    <name evidence="3" type="ORF">SUTH_02064</name>
</gene>
<dbReference type="STRING" id="1223802.SUTH_02064"/>
<feature type="region of interest" description="Disordered" evidence="1">
    <location>
        <begin position="16"/>
        <end position="41"/>
    </location>
</feature>
<dbReference type="PROSITE" id="PS51833">
    <property type="entry name" value="HDOD"/>
    <property type="match status" value="1"/>
</dbReference>
<evidence type="ECO:0000313" key="3">
    <source>
        <dbReference type="EMBL" id="BAO29855.1"/>
    </source>
</evidence>
<dbReference type="InterPro" id="IPR052340">
    <property type="entry name" value="RNase_Y/CdgJ"/>
</dbReference>
<dbReference type="InterPro" id="IPR013976">
    <property type="entry name" value="HDOD"/>
</dbReference>
<keyword evidence="4" id="KW-1185">Reference proteome</keyword>
<feature type="compositionally biased region" description="Basic and acidic residues" evidence="1">
    <location>
        <begin position="17"/>
        <end position="29"/>
    </location>
</feature>
<dbReference type="RefSeq" id="WP_041099032.1">
    <property type="nucleotide sequence ID" value="NZ_AP012547.1"/>
</dbReference>